<dbReference type="Gene3D" id="1.10.10.2840">
    <property type="entry name" value="PucR C-terminal helix-turn-helix domain"/>
    <property type="match status" value="1"/>
</dbReference>
<dbReference type="InterPro" id="IPR042070">
    <property type="entry name" value="PucR_C-HTH_sf"/>
</dbReference>
<reference evidence="3 4" key="1">
    <citation type="journal article" date="2015" name="Genome Announc.">
        <title>Expanding the biotechnology potential of lactobacilli through comparative genomics of 213 strains and associated genera.</title>
        <authorList>
            <person name="Sun Z."/>
            <person name="Harris H.M."/>
            <person name="McCann A."/>
            <person name="Guo C."/>
            <person name="Argimon S."/>
            <person name="Zhang W."/>
            <person name="Yang X."/>
            <person name="Jeffery I.B."/>
            <person name="Cooney J.C."/>
            <person name="Kagawa T.F."/>
            <person name="Liu W."/>
            <person name="Song Y."/>
            <person name="Salvetti E."/>
            <person name="Wrobel A."/>
            <person name="Rasinkangas P."/>
            <person name="Parkhill J."/>
            <person name="Rea M.C."/>
            <person name="O'Sullivan O."/>
            <person name="Ritari J."/>
            <person name="Douillard F.P."/>
            <person name="Paul Ross R."/>
            <person name="Yang R."/>
            <person name="Briner A.E."/>
            <person name="Felis G.E."/>
            <person name="de Vos W.M."/>
            <person name="Barrangou R."/>
            <person name="Klaenhammer T.R."/>
            <person name="Caufield P.W."/>
            <person name="Cui Y."/>
            <person name="Zhang H."/>
            <person name="O'Toole P.W."/>
        </authorList>
    </citation>
    <scope>NUCLEOTIDE SEQUENCE [LARGE SCALE GENOMIC DNA]</scope>
    <source>
        <strain evidence="3 4">DSM 20515</strain>
    </source>
</reference>
<protein>
    <submittedName>
        <fullName evidence="3">Sugar diacid utilization regulator</fullName>
    </submittedName>
</protein>
<dbReference type="PANTHER" id="PTHR33744">
    <property type="entry name" value="CARBOHYDRATE DIACID REGULATOR"/>
    <property type="match status" value="1"/>
</dbReference>
<dbReference type="AlphaFoldDB" id="A0A0R2BG17"/>
<dbReference type="Pfam" id="PF05651">
    <property type="entry name" value="Diacid_rec"/>
    <property type="match status" value="1"/>
</dbReference>
<evidence type="ECO:0000259" key="2">
    <source>
        <dbReference type="Pfam" id="PF13556"/>
    </source>
</evidence>
<dbReference type="InterPro" id="IPR051448">
    <property type="entry name" value="CdaR-like_regulators"/>
</dbReference>
<dbReference type="InterPro" id="IPR008599">
    <property type="entry name" value="Diacid_rec"/>
</dbReference>
<feature type="domain" description="PucR C-terminal helix-turn-helix" evidence="2">
    <location>
        <begin position="297"/>
        <end position="352"/>
    </location>
</feature>
<dbReference type="PATRIC" id="fig|1423733.4.peg.3197"/>
<gene>
    <name evidence="3" type="ORF">FC82_GL003072</name>
</gene>
<name>A0A0R2BG17_SECCO</name>
<organism evidence="3 4">
    <name type="scientific">Secundilactobacillus collinoides DSM 20515 = JCM 1123</name>
    <dbReference type="NCBI Taxonomy" id="1423733"/>
    <lineage>
        <taxon>Bacteria</taxon>
        <taxon>Bacillati</taxon>
        <taxon>Bacillota</taxon>
        <taxon>Bacilli</taxon>
        <taxon>Lactobacillales</taxon>
        <taxon>Lactobacillaceae</taxon>
        <taxon>Secundilactobacillus</taxon>
    </lineage>
</organism>
<comment type="caution">
    <text evidence="3">The sequence shown here is derived from an EMBL/GenBank/DDBJ whole genome shotgun (WGS) entry which is preliminary data.</text>
</comment>
<evidence type="ECO:0000313" key="4">
    <source>
        <dbReference type="Proteomes" id="UP000051845"/>
    </source>
</evidence>
<accession>A0A0R2BG17</accession>
<proteinExistence type="predicted"/>
<dbReference type="InterPro" id="IPR009057">
    <property type="entry name" value="Homeodomain-like_sf"/>
</dbReference>
<dbReference type="Proteomes" id="UP000051845">
    <property type="component" value="Unassembled WGS sequence"/>
</dbReference>
<dbReference type="SUPFAM" id="SSF46689">
    <property type="entry name" value="Homeodomain-like"/>
    <property type="match status" value="1"/>
</dbReference>
<feature type="domain" description="Putative sugar diacid recognition" evidence="1">
    <location>
        <begin position="16"/>
        <end position="146"/>
    </location>
</feature>
<sequence length="363" mass="40899">MISQVKIILEVQFMELDPKLAQSIVDKMMDQLPFNVNMMNKEGYIIASGDASRINTLHVGALDAIEQRKTLTMADSHGNNGQPGVNMPVFFGNSIIGVIGITGDPEVVLPFAALLRTATELLISQNQANQIEKENENRLNRFLYQWAQVKDDINQHTSLLLDAKELGIDILKKRVAIAIKYEKQPIVPADAADYVISMSDNTTIILTNLQTTIDCCLKLLHRKAGIRVGIGSKTINVGNSIEEAIKTLEIANLFQDKDYLYFNQVQFIYALLQSKLPVEPIVNKFNELDQTPMGKELINTLLGYIENNQNINKTAEALHIHRNTLNYRLNKLKDDLGLDIHKLTDLFQLYAGYLYFSQSHIKN</sequence>
<dbReference type="STRING" id="33960.TY91_11260"/>
<dbReference type="PANTHER" id="PTHR33744:SF15">
    <property type="entry name" value="CARBOHYDRATE DIACID REGULATOR"/>
    <property type="match status" value="1"/>
</dbReference>
<evidence type="ECO:0000313" key="3">
    <source>
        <dbReference type="EMBL" id="KRM77701.1"/>
    </source>
</evidence>
<dbReference type="InterPro" id="IPR025736">
    <property type="entry name" value="PucR_C-HTH_dom"/>
</dbReference>
<dbReference type="EMBL" id="AYYR01000009">
    <property type="protein sequence ID" value="KRM77701.1"/>
    <property type="molecule type" value="Genomic_DNA"/>
</dbReference>
<evidence type="ECO:0000259" key="1">
    <source>
        <dbReference type="Pfam" id="PF05651"/>
    </source>
</evidence>
<dbReference type="Pfam" id="PF13556">
    <property type="entry name" value="HTH_30"/>
    <property type="match status" value="1"/>
</dbReference>